<reference evidence="2 3" key="1">
    <citation type="submission" date="2018-05" db="EMBL/GenBank/DDBJ databases">
        <title>Leucothrix arctica sp. nov., isolated from Arctic seawater.</title>
        <authorList>
            <person name="Choi A."/>
            <person name="Baek K."/>
        </authorList>
    </citation>
    <scope>NUCLEOTIDE SEQUENCE [LARGE SCALE GENOMIC DNA]</scope>
    <source>
        <strain evidence="2 3">IMCC9719</strain>
    </source>
</reference>
<dbReference type="PANTHER" id="PTHR11220">
    <property type="entry name" value="HEME-BINDING PROTEIN-RELATED"/>
    <property type="match status" value="1"/>
</dbReference>
<protein>
    <submittedName>
        <fullName evidence="2">Heme-binding protein</fullName>
    </submittedName>
</protein>
<dbReference type="Proteomes" id="UP000245506">
    <property type="component" value="Unassembled WGS sequence"/>
</dbReference>
<proteinExistence type="predicted"/>
<dbReference type="InterPro" id="IPR006917">
    <property type="entry name" value="SOUL_heme-bd"/>
</dbReference>
<gene>
    <name evidence="2" type="ORF">DKT75_17180</name>
</gene>
<dbReference type="OrthoDB" id="2156220at2"/>
<feature type="signal peptide" evidence="1">
    <location>
        <begin position="1"/>
        <end position="27"/>
    </location>
</feature>
<evidence type="ECO:0000313" key="3">
    <source>
        <dbReference type="Proteomes" id="UP000245506"/>
    </source>
</evidence>
<evidence type="ECO:0000256" key="1">
    <source>
        <dbReference type="SAM" id="SignalP"/>
    </source>
</evidence>
<dbReference type="EMBL" id="QGKL01000042">
    <property type="protein sequence ID" value="PWQ93370.1"/>
    <property type="molecule type" value="Genomic_DNA"/>
</dbReference>
<dbReference type="InterPro" id="IPR011256">
    <property type="entry name" value="Reg_factor_effector_dom_sf"/>
</dbReference>
<name>A0A317CAG0_9GAMM</name>
<accession>A0A317CAG0</accession>
<feature type="chain" id="PRO_5016247966" evidence="1">
    <location>
        <begin position="28"/>
        <end position="214"/>
    </location>
</feature>
<dbReference type="AlphaFoldDB" id="A0A317CAG0"/>
<organism evidence="2 3">
    <name type="scientific">Leucothrix arctica</name>
    <dbReference type="NCBI Taxonomy" id="1481894"/>
    <lineage>
        <taxon>Bacteria</taxon>
        <taxon>Pseudomonadati</taxon>
        <taxon>Pseudomonadota</taxon>
        <taxon>Gammaproteobacteria</taxon>
        <taxon>Thiotrichales</taxon>
        <taxon>Thiotrichaceae</taxon>
        <taxon>Leucothrix</taxon>
    </lineage>
</organism>
<dbReference type="Pfam" id="PF04832">
    <property type="entry name" value="SOUL"/>
    <property type="match status" value="1"/>
</dbReference>
<dbReference type="RefSeq" id="WP_109825084.1">
    <property type="nucleotide sequence ID" value="NZ_QGKL01000042.1"/>
</dbReference>
<comment type="caution">
    <text evidence="2">The sequence shown here is derived from an EMBL/GenBank/DDBJ whole genome shotgun (WGS) entry which is preliminary data.</text>
</comment>
<dbReference type="SUPFAM" id="SSF55136">
    <property type="entry name" value="Probable bacterial effector-binding domain"/>
    <property type="match status" value="1"/>
</dbReference>
<sequence length="214" mass="23751">MKSLRYKIKSALVVGLISILYTGASMAAIEGPAFTLIEKSGAFELREYEPKIIAEVEVSGTMKQASNKGFKMIAGYIFGGNTSQQGAAEKISMTAPVTMKTGVSEKISMTAPVTMQQSDSQWRMNFVMPSKYTMETLPTPNNAAVTLREIPKQKYAVIRFSGLARAPKVAYMTTTLENWLKTKNITPTGKPELSRYDPPWTLPLFRRNEVMIAY</sequence>
<keyword evidence="1" id="KW-0732">Signal</keyword>
<evidence type="ECO:0000313" key="2">
    <source>
        <dbReference type="EMBL" id="PWQ93370.1"/>
    </source>
</evidence>
<dbReference type="PANTHER" id="PTHR11220:SF58">
    <property type="entry name" value="SOUL HEME-BINDING FAMILY PROTEIN"/>
    <property type="match status" value="1"/>
</dbReference>
<keyword evidence="3" id="KW-1185">Reference proteome</keyword>
<dbReference type="Gene3D" id="3.20.80.10">
    <property type="entry name" value="Regulatory factor, effector binding domain"/>
    <property type="match status" value="2"/>
</dbReference>